<dbReference type="GO" id="GO:0045893">
    <property type="term" value="P:positive regulation of DNA-templated transcription"/>
    <property type="evidence" value="ECO:0007669"/>
    <property type="project" value="UniProtKB-ARBA"/>
</dbReference>
<keyword evidence="4" id="KW-0677">Repeat</keyword>
<proteinExistence type="inferred from homology"/>
<dbReference type="GO" id="GO:0043565">
    <property type="term" value="F:sequence-specific DNA binding"/>
    <property type="evidence" value="ECO:0007669"/>
    <property type="project" value="TreeGrafter"/>
</dbReference>
<dbReference type="GO" id="GO:0008270">
    <property type="term" value="F:zinc ion binding"/>
    <property type="evidence" value="ECO:0007669"/>
    <property type="project" value="UniProtKB-KW"/>
</dbReference>
<feature type="domain" description="C2H2-type" evidence="13">
    <location>
        <begin position="684"/>
        <end position="712"/>
    </location>
</feature>
<feature type="domain" description="C2H2-type" evidence="13">
    <location>
        <begin position="598"/>
        <end position="625"/>
    </location>
</feature>
<evidence type="ECO:0000313" key="14">
    <source>
        <dbReference type="EMBL" id="PVD36064.1"/>
    </source>
</evidence>
<dbReference type="FunFam" id="3.30.160.60:FF:000100">
    <property type="entry name" value="Zinc finger 45-like"/>
    <property type="match status" value="1"/>
</dbReference>
<feature type="compositionally biased region" description="Polar residues" evidence="12">
    <location>
        <begin position="225"/>
        <end position="247"/>
    </location>
</feature>
<dbReference type="PROSITE" id="PS00028">
    <property type="entry name" value="ZINC_FINGER_C2H2_1"/>
    <property type="match status" value="4"/>
</dbReference>
<dbReference type="FunFam" id="3.30.160.60:FF:000075">
    <property type="entry name" value="Putative zinc finger protein 536"/>
    <property type="match status" value="1"/>
</dbReference>
<dbReference type="Proteomes" id="UP000245119">
    <property type="component" value="Linkage Group LG2"/>
</dbReference>
<evidence type="ECO:0000256" key="7">
    <source>
        <dbReference type="ARBA" id="ARBA00023015"/>
    </source>
</evidence>
<dbReference type="OrthoDB" id="6077919at2759"/>
<dbReference type="AlphaFoldDB" id="A0A2T7PRL2"/>
<feature type="compositionally biased region" description="Low complexity" evidence="12">
    <location>
        <begin position="278"/>
        <end position="287"/>
    </location>
</feature>
<dbReference type="PANTHER" id="PTHR24408">
    <property type="entry name" value="ZINC FINGER PROTEIN"/>
    <property type="match status" value="1"/>
</dbReference>
<dbReference type="FunFam" id="3.30.160.60:FF:001732">
    <property type="entry name" value="Zgc:162936"/>
    <property type="match status" value="1"/>
</dbReference>
<dbReference type="GO" id="GO:0005694">
    <property type="term" value="C:chromosome"/>
    <property type="evidence" value="ECO:0007669"/>
    <property type="project" value="UniProtKB-ARBA"/>
</dbReference>
<protein>
    <recommendedName>
        <fullName evidence="13">C2H2-type domain-containing protein</fullName>
    </recommendedName>
</protein>
<keyword evidence="10" id="KW-0539">Nucleus</keyword>
<evidence type="ECO:0000256" key="3">
    <source>
        <dbReference type="ARBA" id="ARBA00022723"/>
    </source>
</evidence>
<evidence type="ECO:0000256" key="5">
    <source>
        <dbReference type="ARBA" id="ARBA00022771"/>
    </source>
</evidence>
<accession>A0A2T7PRL2</accession>
<keyword evidence="8" id="KW-0238">DNA-binding</keyword>
<evidence type="ECO:0000256" key="1">
    <source>
        <dbReference type="ARBA" id="ARBA00004123"/>
    </source>
</evidence>
<reference evidence="14 15" key="1">
    <citation type="submission" date="2018-04" db="EMBL/GenBank/DDBJ databases">
        <title>The genome of golden apple snail Pomacea canaliculata provides insight into stress tolerance and invasive adaptation.</title>
        <authorList>
            <person name="Liu C."/>
            <person name="Liu B."/>
            <person name="Ren Y."/>
            <person name="Zhang Y."/>
            <person name="Wang H."/>
            <person name="Li S."/>
            <person name="Jiang F."/>
            <person name="Yin L."/>
            <person name="Zhang G."/>
            <person name="Qian W."/>
            <person name="Fan W."/>
        </authorList>
    </citation>
    <scope>NUCLEOTIDE SEQUENCE [LARGE SCALE GENOMIC DNA]</scope>
    <source>
        <strain evidence="14">SZHN2017</strain>
        <tissue evidence="14">Muscle</tissue>
    </source>
</reference>
<comment type="subcellular location">
    <subcellularLocation>
        <location evidence="1">Nucleus</location>
    </subcellularLocation>
</comment>
<feature type="compositionally biased region" description="Basic and acidic residues" evidence="12">
    <location>
        <begin position="207"/>
        <end position="224"/>
    </location>
</feature>
<evidence type="ECO:0000256" key="11">
    <source>
        <dbReference type="PROSITE-ProRule" id="PRU00042"/>
    </source>
</evidence>
<gene>
    <name evidence="14" type="ORF">C0Q70_03034</name>
</gene>
<feature type="domain" description="C2H2-type" evidence="13">
    <location>
        <begin position="502"/>
        <end position="525"/>
    </location>
</feature>
<name>A0A2T7PRL2_POMCA</name>
<feature type="domain" description="C2H2-type" evidence="13">
    <location>
        <begin position="308"/>
        <end position="335"/>
    </location>
</feature>
<evidence type="ECO:0000256" key="12">
    <source>
        <dbReference type="SAM" id="MobiDB-lite"/>
    </source>
</evidence>
<feature type="region of interest" description="Disordered" evidence="12">
    <location>
        <begin position="191"/>
        <end position="303"/>
    </location>
</feature>
<dbReference type="Gene3D" id="3.30.160.60">
    <property type="entry name" value="Classic Zinc Finger"/>
    <property type="match status" value="6"/>
</dbReference>
<evidence type="ECO:0000313" key="15">
    <source>
        <dbReference type="Proteomes" id="UP000245119"/>
    </source>
</evidence>
<feature type="domain" description="C2H2-type" evidence="13">
    <location>
        <begin position="474"/>
        <end position="501"/>
    </location>
</feature>
<dbReference type="PROSITE" id="PS50157">
    <property type="entry name" value="ZINC_FINGER_C2H2_2"/>
    <property type="match status" value="7"/>
</dbReference>
<dbReference type="Pfam" id="PF00096">
    <property type="entry name" value="zf-C2H2"/>
    <property type="match status" value="3"/>
</dbReference>
<evidence type="ECO:0000256" key="6">
    <source>
        <dbReference type="ARBA" id="ARBA00022833"/>
    </source>
</evidence>
<feature type="domain" description="C2H2-type" evidence="13">
    <location>
        <begin position="626"/>
        <end position="653"/>
    </location>
</feature>
<evidence type="ECO:0000256" key="2">
    <source>
        <dbReference type="ARBA" id="ARBA00006991"/>
    </source>
</evidence>
<dbReference type="SMART" id="SM00355">
    <property type="entry name" value="ZnF_C2H2"/>
    <property type="match status" value="8"/>
</dbReference>
<dbReference type="GO" id="GO:0005634">
    <property type="term" value="C:nucleus"/>
    <property type="evidence" value="ECO:0007669"/>
    <property type="project" value="UniProtKB-SubCell"/>
</dbReference>
<comment type="similarity">
    <text evidence="2">Belongs to the krueppel C2H2-type zinc-finger protein family.</text>
</comment>
<evidence type="ECO:0000259" key="13">
    <source>
        <dbReference type="PROSITE" id="PS50157"/>
    </source>
</evidence>
<feature type="domain" description="C2H2-type" evidence="13">
    <location>
        <begin position="336"/>
        <end position="363"/>
    </location>
</feature>
<dbReference type="PANTHER" id="PTHR24408:SF64">
    <property type="entry name" value="LINKING IMMUNITY AND METABOLISM-RELATED"/>
    <property type="match status" value="1"/>
</dbReference>
<keyword evidence="5 11" id="KW-0863">Zinc-finger</keyword>
<keyword evidence="15" id="KW-1185">Reference proteome</keyword>
<evidence type="ECO:0000256" key="8">
    <source>
        <dbReference type="ARBA" id="ARBA00023125"/>
    </source>
</evidence>
<evidence type="ECO:0000256" key="4">
    <source>
        <dbReference type="ARBA" id="ARBA00022737"/>
    </source>
</evidence>
<keyword evidence="6" id="KW-0862">Zinc</keyword>
<evidence type="ECO:0000256" key="10">
    <source>
        <dbReference type="ARBA" id="ARBA00023242"/>
    </source>
</evidence>
<dbReference type="InterPro" id="IPR036236">
    <property type="entry name" value="Znf_C2H2_sf"/>
</dbReference>
<organism evidence="14 15">
    <name type="scientific">Pomacea canaliculata</name>
    <name type="common">Golden apple snail</name>
    <dbReference type="NCBI Taxonomy" id="400727"/>
    <lineage>
        <taxon>Eukaryota</taxon>
        <taxon>Metazoa</taxon>
        <taxon>Spiralia</taxon>
        <taxon>Lophotrochozoa</taxon>
        <taxon>Mollusca</taxon>
        <taxon>Gastropoda</taxon>
        <taxon>Caenogastropoda</taxon>
        <taxon>Architaenioglossa</taxon>
        <taxon>Ampullarioidea</taxon>
        <taxon>Ampullariidae</taxon>
        <taxon>Pomacea</taxon>
    </lineage>
</organism>
<sequence length="725" mass="81414">MHKAQDVELLEIWEALPAEEKLHENKEIELSDFLKADESLATGGSFTMEEIAEEMLWSEEPVESEEDEIKEEIVPIEEDQRAWSTVRKVLPQRSGKPDVMQACNQLDNEILRKNMRQTLIFKGDSEEELKIGKVKGCKDAAIGDPSHCTPPEHSASTVTTVIEGSSQDVPPKHSALTPASVVKATTTTTAVSPGLSQSNNFAEGDTELVRETASSREGQAESETKASGSDVTLASNQSVGGASNSLENGLVKPARKRGRPPSLHLQKSGSRLPPPASSSPRRQSLRLQRSRGPRPMTPEVARDKMSHRTCQYCGVVKPTPAALCRHIRKHTGERPFVCQVCNKRYKAKRSLHLHQLSHHQELFEHDAALDPSSFASAAVSPSTTNLLRETLETRRLARLTESHDPHSELILDVMALDSDSSPQEMTAYKNGSLQSKCNLVNGESQTSADIEGNMKTAEGEDAEEEESLEDLSKRSCPYCFKVCPKPSDLKRHLMVHTGERPFRCQVCHKCFKQKGSLLYHQKAAHDLNVELSQGLEERYLRLKTRSAMRSLAALDGLNHSGMDGFHCVCGIRLYVVNQPVDRERLCKPTILPDGRTVFRCIFCRKDFLSYSDINRHMDFHEDIRPYKCNFCDYYARTNSQLKVHMMRHQGIREFCCKLCNYKGVTQSDLNRHMKSQIHLLKSRNECCRCGEGFVTAKNLEKHVTSICTGKHKMDVEYEAMSREVT</sequence>
<keyword evidence="9" id="KW-0804">Transcription</keyword>
<keyword evidence="3" id="KW-0479">Metal-binding</keyword>
<evidence type="ECO:0000256" key="9">
    <source>
        <dbReference type="ARBA" id="ARBA00023163"/>
    </source>
</evidence>
<feature type="region of interest" description="Disordered" evidence="12">
    <location>
        <begin position="444"/>
        <end position="465"/>
    </location>
</feature>
<comment type="caution">
    <text evidence="14">The sequence shown here is derived from an EMBL/GenBank/DDBJ whole genome shotgun (WGS) entry which is preliminary data.</text>
</comment>
<dbReference type="GO" id="GO:0000981">
    <property type="term" value="F:DNA-binding transcription factor activity, RNA polymerase II-specific"/>
    <property type="evidence" value="ECO:0007669"/>
    <property type="project" value="TreeGrafter"/>
</dbReference>
<dbReference type="EMBL" id="PZQS01000002">
    <property type="protein sequence ID" value="PVD36064.1"/>
    <property type="molecule type" value="Genomic_DNA"/>
</dbReference>
<keyword evidence="7" id="KW-0805">Transcription regulation</keyword>
<dbReference type="SUPFAM" id="SSF57667">
    <property type="entry name" value="beta-beta-alpha zinc fingers"/>
    <property type="match status" value="4"/>
</dbReference>
<dbReference type="InterPro" id="IPR013087">
    <property type="entry name" value="Znf_C2H2_type"/>
</dbReference>